<sequence>MVDRIAPGPVTVSLAIRDHRTRRPGRGPSDDSEEPGEPAAETSQPALSDVVAAPLPPTEQREGFVAALLSGQLAPTPMSPEELALRAGTKWSPPSSELRLTDRRV</sequence>
<reference evidence="2" key="1">
    <citation type="submission" date="2020-07" db="EMBL/GenBank/DDBJ databases">
        <title>Huge and variable diversity of episymbiotic CPR bacteria and DPANN archaea in groundwater ecosystems.</title>
        <authorList>
            <person name="He C.Y."/>
            <person name="Keren R."/>
            <person name="Whittaker M."/>
            <person name="Farag I.F."/>
            <person name="Doudna J."/>
            <person name="Cate J.H.D."/>
            <person name="Banfield J.F."/>
        </authorList>
    </citation>
    <scope>NUCLEOTIDE SEQUENCE</scope>
    <source>
        <strain evidence="2">NC_groundwater_1586_Pr3_B-0.1um_66_15</strain>
    </source>
</reference>
<accession>A0A933L0R4</accession>
<feature type="region of interest" description="Disordered" evidence="1">
    <location>
        <begin position="1"/>
        <end position="57"/>
    </location>
</feature>
<dbReference type="EMBL" id="JACRAF010000006">
    <property type="protein sequence ID" value="MBI4920613.1"/>
    <property type="molecule type" value="Genomic_DNA"/>
</dbReference>
<evidence type="ECO:0000256" key="1">
    <source>
        <dbReference type="SAM" id="MobiDB-lite"/>
    </source>
</evidence>
<protein>
    <submittedName>
        <fullName evidence="2">Uncharacterized protein</fullName>
    </submittedName>
</protein>
<name>A0A933L0R4_9HYPH</name>
<feature type="region of interest" description="Disordered" evidence="1">
    <location>
        <begin position="84"/>
        <end position="105"/>
    </location>
</feature>
<comment type="caution">
    <text evidence="2">The sequence shown here is derived from an EMBL/GenBank/DDBJ whole genome shotgun (WGS) entry which is preliminary data.</text>
</comment>
<organism evidence="2 3">
    <name type="scientific">Devosia nanyangense</name>
    <dbReference type="NCBI Taxonomy" id="1228055"/>
    <lineage>
        <taxon>Bacteria</taxon>
        <taxon>Pseudomonadati</taxon>
        <taxon>Pseudomonadota</taxon>
        <taxon>Alphaproteobacteria</taxon>
        <taxon>Hyphomicrobiales</taxon>
        <taxon>Devosiaceae</taxon>
        <taxon>Devosia</taxon>
    </lineage>
</organism>
<dbReference type="AlphaFoldDB" id="A0A933L0R4"/>
<gene>
    <name evidence="2" type="ORF">HY834_02600</name>
</gene>
<dbReference type="Proteomes" id="UP000782610">
    <property type="component" value="Unassembled WGS sequence"/>
</dbReference>
<evidence type="ECO:0000313" key="2">
    <source>
        <dbReference type="EMBL" id="MBI4920613.1"/>
    </source>
</evidence>
<proteinExistence type="predicted"/>
<evidence type="ECO:0000313" key="3">
    <source>
        <dbReference type="Proteomes" id="UP000782610"/>
    </source>
</evidence>